<keyword evidence="1" id="KW-0808">Transferase</keyword>
<dbReference type="GO" id="GO:0006633">
    <property type="term" value="P:fatty acid biosynthetic process"/>
    <property type="evidence" value="ECO:0007669"/>
    <property type="project" value="InterPro"/>
</dbReference>
<dbReference type="PANTHER" id="PTHR34069:SF2">
    <property type="entry name" value="BETA-KETOACYL-[ACYL-CARRIER-PROTEIN] SYNTHASE III"/>
    <property type="match status" value="1"/>
</dbReference>
<dbReference type="InterPro" id="IPR013747">
    <property type="entry name" value="ACP_syn_III_C"/>
</dbReference>
<dbReference type="InterPro" id="IPR013751">
    <property type="entry name" value="ACP_syn_III_N"/>
</dbReference>
<name>A0A9X1WWQ8_9GAMM</name>
<comment type="caution">
    <text evidence="5">The sequence shown here is derived from an EMBL/GenBank/DDBJ whole genome shotgun (WGS) entry which is preliminary data.</text>
</comment>
<evidence type="ECO:0000256" key="2">
    <source>
        <dbReference type="ARBA" id="ARBA00023315"/>
    </source>
</evidence>
<proteinExistence type="predicted"/>
<dbReference type="Pfam" id="PF08545">
    <property type="entry name" value="ACP_syn_III"/>
    <property type="match status" value="1"/>
</dbReference>
<dbReference type="InterPro" id="IPR016039">
    <property type="entry name" value="Thiolase-like"/>
</dbReference>
<dbReference type="AlphaFoldDB" id="A0A9X1WWQ8"/>
<evidence type="ECO:0000259" key="4">
    <source>
        <dbReference type="Pfam" id="PF08545"/>
    </source>
</evidence>
<dbReference type="Pfam" id="PF08541">
    <property type="entry name" value="ACP_syn_III_C"/>
    <property type="match status" value="1"/>
</dbReference>
<protein>
    <submittedName>
        <fullName evidence="5">Beta-ketoacyl-ACP synthase III</fullName>
    </submittedName>
</protein>
<keyword evidence="2" id="KW-0012">Acyltransferase</keyword>
<evidence type="ECO:0000313" key="6">
    <source>
        <dbReference type="Proteomes" id="UP001139701"/>
    </source>
</evidence>
<accession>A0A9X1WWQ8</accession>
<sequence length="368" mass="39639">MSIRITGTGLYTPPESISNEELVASLNAYVEHYNAKNADAIARGELEELRSSTPEFIEKASGIKSRHVVEKSGVLDINRLRPKLRERSNDEISIQAEIGVKAAKMAMEAAGVTAADVDAVILSCSNMQRAYPAVAIEIQDALGIEGYAYDMNVACSAATFGIKQAHDAIKCGAKCVLVVNAEITSAHNDFGARDGHFIFGDVATATIVEQTDTKAGFEILDCQLVTKFSNNIRNNFGFLNSSEEATKGLLFKQDGRKVFKEVSPLVASTITAQLGQLNIDVNAPKRFWLHQANANMNALILKLLLGKDIEKERAPIVLDEYANTSSAGVIIAMHKTGHEVEVGEYGVLCSFGAGYSLGSIVVKKVAAR</sequence>
<gene>
    <name evidence="5" type="ORF">MKI79_06590</name>
</gene>
<evidence type="ECO:0000313" key="5">
    <source>
        <dbReference type="EMBL" id="MCJ8146569.1"/>
    </source>
</evidence>
<dbReference type="NCBIfam" id="NF005703">
    <property type="entry name" value="PRK07515.1"/>
    <property type="match status" value="1"/>
</dbReference>
<evidence type="ECO:0000256" key="1">
    <source>
        <dbReference type="ARBA" id="ARBA00022679"/>
    </source>
</evidence>
<reference evidence="5" key="1">
    <citation type="submission" date="2022-02" db="EMBL/GenBank/DDBJ databases">
        <title>Acinetobacter A3.8 sp. nov., isolated from Sediment (Zhairuo Island).</title>
        <authorList>
            <person name="Zheng K."/>
        </authorList>
    </citation>
    <scope>NUCLEOTIDE SEQUENCE</scope>
    <source>
        <strain evidence="5">A3.8</strain>
    </source>
</reference>
<dbReference type="GO" id="GO:0044550">
    <property type="term" value="P:secondary metabolite biosynthetic process"/>
    <property type="evidence" value="ECO:0007669"/>
    <property type="project" value="TreeGrafter"/>
</dbReference>
<dbReference type="EMBL" id="JAKUML010000008">
    <property type="protein sequence ID" value="MCJ8146569.1"/>
    <property type="molecule type" value="Genomic_DNA"/>
</dbReference>
<organism evidence="5 6">
    <name type="scientific">Acinetobacter sedimenti</name>
    <dbReference type="NCBI Taxonomy" id="2919922"/>
    <lineage>
        <taxon>Bacteria</taxon>
        <taxon>Pseudomonadati</taxon>
        <taxon>Pseudomonadota</taxon>
        <taxon>Gammaproteobacteria</taxon>
        <taxon>Moraxellales</taxon>
        <taxon>Moraxellaceae</taxon>
        <taxon>Acinetobacter</taxon>
    </lineage>
</organism>
<dbReference type="PANTHER" id="PTHR34069">
    <property type="entry name" value="3-OXOACYL-[ACYL-CARRIER-PROTEIN] SYNTHASE 3"/>
    <property type="match status" value="1"/>
</dbReference>
<dbReference type="Proteomes" id="UP001139701">
    <property type="component" value="Unassembled WGS sequence"/>
</dbReference>
<keyword evidence="6" id="KW-1185">Reference proteome</keyword>
<feature type="domain" description="Beta-ketoacyl-[acyl-carrier-protein] synthase III C-terminal" evidence="3">
    <location>
        <begin position="277"/>
        <end position="363"/>
    </location>
</feature>
<dbReference type="SUPFAM" id="SSF53901">
    <property type="entry name" value="Thiolase-like"/>
    <property type="match status" value="1"/>
</dbReference>
<evidence type="ECO:0000259" key="3">
    <source>
        <dbReference type="Pfam" id="PF08541"/>
    </source>
</evidence>
<dbReference type="GO" id="GO:0004315">
    <property type="term" value="F:3-oxoacyl-[acyl-carrier-protein] synthase activity"/>
    <property type="evidence" value="ECO:0007669"/>
    <property type="project" value="InterPro"/>
</dbReference>
<feature type="domain" description="Beta-ketoacyl-[acyl-carrier-protein] synthase III N-terminal" evidence="4">
    <location>
        <begin position="149"/>
        <end position="226"/>
    </location>
</feature>
<dbReference type="RefSeq" id="WP_241571248.1">
    <property type="nucleotide sequence ID" value="NZ_JAKUML010000008.1"/>
</dbReference>
<dbReference type="Gene3D" id="3.40.47.10">
    <property type="match status" value="2"/>
</dbReference>
<dbReference type="CDD" id="cd00830">
    <property type="entry name" value="KAS_III"/>
    <property type="match status" value="1"/>
</dbReference>